<dbReference type="RefSeq" id="XP_024870426.1">
    <property type="nucleotide sequence ID" value="XM_025014658.1"/>
</dbReference>
<evidence type="ECO:0000259" key="9">
    <source>
        <dbReference type="PROSITE" id="PS50106"/>
    </source>
</evidence>
<keyword evidence="11" id="KW-1185">Reference proteome</keyword>
<dbReference type="GO" id="GO:0005911">
    <property type="term" value="C:cell-cell junction"/>
    <property type="evidence" value="ECO:0007669"/>
    <property type="project" value="UniProtKB-ARBA"/>
</dbReference>
<dbReference type="PANTHER" id="PTHR23122">
    <property type="entry name" value="MEMBRANE-ASSOCIATED GUANYLATE KINASE MAGUK"/>
    <property type="match status" value="1"/>
</dbReference>
<feature type="domain" description="PDZ" evidence="9">
    <location>
        <begin position="1252"/>
        <end position="1331"/>
    </location>
</feature>
<keyword evidence="5" id="KW-0175">Coiled coil</keyword>
<dbReference type="GO" id="GO:0005886">
    <property type="term" value="C:plasma membrane"/>
    <property type="evidence" value="ECO:0007669"/>
    <property type="project" value="UniProtKB-ARBA"/>
</dbReference>
<dbReference type="InterPro" id="IPR036028">
    <property type="entry name" value="SH3-like_dom_sf"/>
</dbReference>
<sequence length="1687" mass="189227">MRILKTLHWSRRRSGSGVTDIHSQQQQQQLQLQENNNSSSRDAKKPQEGLGPDEMWAPGALGHHRELPVDVPDTLLQKAYPNKVKNCSSNYRNELQHRPRSASDLDLSLNLKNETLKTRTIADGRARRARLESNDCAHDVTDATARTINVHNGLQPSMLKIELNIEDEEEKVKATRKNLGLDNYRDSPIATGSPDLKSTFKAFEVYANVDEDAGGQKESSVDIEDDYPFAKEDYPTMLKTCSDDSASPRSSSGRSDSTAPLDTSLMLRHSKNHKDSPTYDVRRIDLGSPCRSVMPDIKVAPLFGRSRDTTSFDNPAYGLTDLQDLQGLLRSDEMSDLTRLIDEQSPIPRTPQDQDNVSPVRVKDQQTELSQTETASKSGKSPTKRRTNDERAKLKAKTRSLDIEELIRAGSTDDLLGIELSNLSSSSSSSRQRPKKKRHQQISSGYSTLRSEASGDLEHNAERSFLVVGRKPYREVAVDCPPDFVPVTKCHPIYPPPNKTPGNSKHNTLEPKRDRPGVANEESSCATTTTTMTMTTTTTTLVASPRLSPNDNSFTTLSSADGSAKETVVARTVDRKHSLKKVRSRVKSLICDSLQSILHHEHGISLNAYRTLNAPTYSHSGDPVLRSFVMKTENFNEFSRTRNSFDERDGKLFRDRGVENPCFEDDSSRRSFLESRERPLSSVLGEEFPKNCQNSFRGEAETNNMTSSSFPKATGDSMCLNRRSLSGFQDKVVSSCQEKLLDFGNETEEVIFSDCSNEINLLPKEGIAFFKVADHPANISDQLSFIQETNQNSRNFLREFSSIRKRVGRLSNNTRFSDNFCPQEKERDSPHCLDDSPKTQNEKNSRLSFEYECSKLLDVPSMLSNNGVKFRVSWRSASDLSNLTVGCHSVIKKRSSSFPNFVSMPEITFSRPTNGGDKVDHPVVLHDGLPDERTKQSAPKSPMHTLKNCSLKSHVDALEQQAGLNGVKPAIPPRDQKRAPARPPKDNLRLATQNNNVETSDNANAEPTQQQLHSIRKYQEQLRKRKDEEERQEMLSRSLRGSKKLQALESHATSLSGQENLAYAQDEVTTGVSRVTHAISNAVQEVEKSPRPPTYGEIVAALESLQLNAPDISGSAVEAEFEALRTLLVRNSVVSALVIRHIFHNQLRTSKIFKHHAEDASSLARDCVDILEKWQSSSTATGVGGAETIAIEELTSILTSYDMEALLLAHDSILSYVEGLKRKQSPSSSPPSGPPSPTSSWKDSRVEDNIKIIRIEKTNEPLGATVRNEGDAVIIGRVVRGGAADKSGLLHEGDEVLEVNGVEMRGKNVNEVCDILAGMQGSLTFLVLPAPTNHRNNLRREDTTQIHIRAHFDYDPEEDPYIPCRELGVSFQKGDVLHVISQEDPNWWQAYREGEEDQTLAGLIPSRAFQHQRESMKQTIAGDKSTVRGSKKSSTLLCARKNPKKKKRNKFGANFNDDGYPLYATTAIDDYDSEEVLTYEEVALYYPRANHKRPIVLIGPPNIGRHELRQRLMQDSERFAAAIPHTSRPKKDSEVDGQDYHFISRAQFESDILCRKFVEHGEYEKAYYGTSVEAIRTVVNSGKICVLNLHPQSLKILRNSDLKPYVVFIAPPSLEKLRQKRIKNNESFKEEELKDIIEKAREMEDKYGHLFDMLILNNDTDRAYNQLLTEINSLEREPQWVPASWVQ</sequence>
<feature type="compositionally biased region" description="Polar residues" evidence="6">
    <location>
        <begin position="441"/>
        <end position="451"/>
    </location>
</feature>
<dbReference type="PROSITE" id="PS50052">
    <property type="entry name" value="GUANYLATE_KINASE_2"/>
    <property type="match status" value="1"/>
</dbReference>
<evidence type="ECO:0000259" key="7">
    <source>
        <dbReference type="PROSITE" id="PS50002"/>
    </source>
</evidence>
<dbReference type="InterPro" id="IPR008144">
    <property type="entry name" value="Guanylate_kin-like_dom"/>
</dbReference>
<evidence type="ECO:0000256" key="1">
    <source>
        <dbReference type="ARBA" id="ARBA00007014"/>
    </source>
</evidence>
<dbReference type="InterPro" id="IPR027417">
    <property type="entry name" value="P-loop_NTPase"/>
</dbReference>
<dbReference type="OrthoDB" id="43580at2759"/>
<evidence type="ECO:0000256" key="3">
    <source>
        <dbReference type="ARBA" id="ARBA00022737"/>
    </source>
</evidence>
<dbReference type="Pfam" id="PF00595">
    <property type="entry name" value="PDZ"/>
    <property type="match status" value="1"/>
</dbReference>
<dbReference type="Pfam" id="PF07653">
    <property type="entry name" value="SH3_2"/>
    <property type="match status" value="1"/>
</dbReference>
<protein>
    <submittedName>
        <fullName evidence="12">Uncharacterized protein LOC112453750 isoform X1</fullName>
    </submittedName>
</protein>
<evidence type="ECO:0000259" key="8">
    <source>
        <dbReference type="PROSITE" id="PS50052"/>
    </source>
</evidence>
<dbReference type="Gene3D" id="3.40.50.300">
    <property type="entry name" value="P-loop containing nucleotide triphosphate hydrolases"/>
    <property type="match status" value="1"/>
</dbReference>
<reference evidence="12" key="1">
    <citation type="submission" date="2025-08" db="UniProtKB">
        <authorList>
            <consortium name="RefSeq"/>
        </authorList>
    </citation>
    <scope>IDENTIFICATION</scope>
    <source>
        <tissue evidence="12">Whole body</tissue>
    </source>
</reference>
<feature type="compositionally biased region" description="Polar residues" evidence="6">
    <location>
        <begin position="367"/>
        <end position="381"/>
    </location>
</feature>
<dbReference type="FunFam" id="3.40.50.300:FF:000469">
    <property type="entry name" value="MAGUK p55 subfamily member 5"/>
    <property type="match status" value="1"/>
</dbReference>
<dbReference type="Gene3D" id="2.30.42.10">
    <property type="match status" value="1"/>
</dbReference>
<feature type="compositionally biased region" description="Low complexity" evidence="6">
    <location>
        <begin position="243"/>
        <end position="257"/>
    </location>
</feature>
<dbReference type="PROSITE" id="PS50106">
    <property type="entry name" value="PDZ"/>
    <property type="match status" value="1"/>
</dbReference>
<feature type="compositionally biased region" description="Low complexity" evidence="6">
    <location>
        <begin position="24"/>
        <end position="33"/>
    </location>
</feature>
<feature type="region of interest" description="Disordered" evidence="6">
    <location>
        <begin position="1020"/>
        <end position="1045"/>
    </location>
</feature>
<evidence type="ECO:0000313" key="12">
    <source>
        <dbReference type="RefSeq" id="XP_024870426.1"/>
    </source>
</evidence>
<dbReference type="SUPFAM" id="SSF50156">
    <property type="entry name" value="PDZ domain-like"/>
    <property type="match status" value="1"/>
</dbReference>
<dbReference type="InterPro" id="IPR001452">
    <property type="entry name" value="SH3_domain"/>
</dbReference>
<dbReference type="PROSITE" id="PS50002">
    <property type="entry name" value="SH3"/>
    <property type="match status" value="1"/>
</dbReference>
<evidence type="ECO:0000256" key="2">
    <source>
        <dbReference type="ARBA" id="ARBA00022443"/>
    </source>
</evidence>
<evidence type="ECO:0000256" key="4">
    <source>
        <dbReference type="PROSITE-ProRule" id="PRU00192"/>
    </source>
</evidence>
<dbReference type="InterPro" id="IPR050716">
    <property type="entry name" value="MAGUK"/>
</dbReference>
<feature type="region of interest" description="Disordered" evidence="6">
    <location>
        <begin position="238"/>
        <end position="280"/>
    </location>
</feature>
<dbReference type="InterPro" id="IPR036034">
    <property type="entry name" value="PDZ_sf"/>
</dbReference>
<evidence type="ECO:0000256" key="6">
    <source>
        <dbReference type="SAM" id="MobiDB-lite"/>
    </source>
</evidence>
<feature type="region of interest" description="Disordered" evidence="6">
    <location>
        <begin position="1221"/>
        <end position="1244"/>
    </location>
</feature>
<feature type="domain" description="L27" evidence="10">
    <location>
        <begin position="1160"/>
        <end position="1221"/>
    </location>
</feature>
<dbReference type="SMART" id="SM00228">
    <property type="entry name" value="PDZ"/>
    <property type="match status" value="1"/>
</dbReference>
<dbReference type="Gene3D" id="2.30.30.40">
    <property type="entry name" value="SH3 Domains"/>
    <property type="match status" value="1"/>
</dbReference>
<feature type="coiled-coil region" evidence="5">
    <location>
        <begin position="1626"/>
        <end position="1677"/>
    </location>
</feature>
<keyword evidence="2 4" id="KW-0728">SH3 domain</keyword>
<feature type="compositionally biased region" description="Pro residues" evidence="6">
    <location>
        <begin position="1228"/>
        <end position="1237"/>
    </location>
</feature>
<organism evidence="11 12">
    <name type="scientific">Temnothorax curvispinosus</name>
    <dbReference type="NCBI Taxonomy" id="300111"/>
    <lineage>
        <taxon>Eukaryota</taxon>
        <taxon>Metazoa</taxon>
        <taxon>Ecdysozoa</taxon>
        <taxon>Arthropoda</taxon>
        <taxon>Hexapoda</taxon>
        <taxon>Insecta</taxon>
        <taxon>Pterygota</taxon>
        <taxon>Neoptera</taxon>
        <taxon>Endopterygota</taxon>
        <taxon>Hymenoptera</taxon>
        <taxon>Apocrita</taxon>
        <taxon>Aculeata</taxon>
        <taxon>Formicoidea</taxon>
        <taxon>Formicidae</taxon>
        <taxon>Myrmicinae</taxon>
        <taxon>Temnothorax</taxon>
    </lineage>
</organism>
<dbReference type="PROSITE" id="PS00856">
    <property type="entry name" value="GUANYLATE_KINASE_1"/>
    <property type="match status" value="1"/>
</dbReference>
<feature type="region of interest" description="Disordered" evidence="6">
    <location>
        <begin position="342"/>
        <end position="396"/>
    </location>
</feature>
<feature type="compositionally biased region" description="Basic and acidic residues" evidence="6">
    <location>
        <begin position="507"/>
        <end position="516"/>
    </location>
</feature>
<dbReference type="InterPro" id="IPR020590">
    <property type="entry name" value="Guanylate_kinase_CS"/>
</dbReference>
<dbReference type="Proteomes" id="UP000504618">
    <property type="component" value="Unplaced"/>
</dbReference>
<proteinExistence type="inferred from homology"/>
<dbReference type="CDD" id="cd00071">
    <property type="entry name" value="GMPK"/>
    <property type="match status" value="1"/>
</dbReference>
<dbReference type="SUPFAM" id="SSF52540">
    <property type="entry name" value="P-loop containing nucleoside triphosphate hydrolases"/>
    <property type="match status" value="1"/>
</dbReference>
<dbReference type="InterPro" id="IPR001478">
    <property type="entry name" value="PDZ"/>
</dbReference>
<evidence type="ECO:0000259" key="10">
    <source>
        <dbReference type="PROSITE" id="PS51022"/>
    </source>
</evidence>
<dbReference type="FunFam" id="2.30.42.10:FF:000088">
    <property type="entry name" value="MAGUK p55 subfamily member 5"/>
    <property type="match status" value="1"/>
</dbReference>
<accession>A0A6J1PM55</accession>
<feature type="compositionally biased region" description="Basic and acidic residues" evidence="6">
    <location>
        <begin position="974"/>
        <end position="988"/>
    </location>
</feature>
<feature type="region of interest" description="Disordered" evidence="6">
    <location>
        <begin position="423"/>
        <end position="455"/>
    </location>
</feature>
<dbReference type="GeneID" id="112453750"/>
<feature type="region of interest" description="Disordered" evidence="6">
    <location>
        <begin position="495"/>
        <end position="524"/>
    </location>
</feature>
<dbReference type="PROSITE" id="PS51022">
    <property type="entry name" value="L27"/>
    <property type="match status" value="1"/>
</dbReference>
<evidence type="ECO:0000256" key="5">
    <source>
        <dbReference type="SAM" id="Coils"/>
    </source>
</evidence>
<feature type="region of interest" description="Disordered" evidence="6">
    <location>
        <begin position="964"/>
        <end position="988"/>
    </location>
</feature>
<name>A0A6J1PM55_9HYME</name>
<dbReference type="SUPFAM" id="SSF50044">
    <property type="entry name" value="SH3-domain"/>
    <property type="match status" value="1"/>
</dbReference>
<gene>
    <name evidence="12" type="primary">LOC112453750</name>
</gene>
<dbReference type="Pfam" id="PF00625">
    <property type="entry name" value="Guanylate_kin"/>
    <property type="match status" value="1"/>
</dbReference>
<dbReference type="SMART" id="SM00072">
    <property type="entry name" value="GuKc"/>
    <property type="match status" value="1"/>
</dbReference>
<feature type="region of interest" description="Disordered" evidence="6">
    <location>
        <begin position="9"/>
        <end position="60"/>
    </location>
</feature>
<dbReference type="CDD" id="cd12036">
    <property type="entry name" value="SH3_MPP5"/>
    <property type="match status" value="1"/>
</dbReference>
<dbReference type="InterPro" id="IPR035601">
    <property type="entry name" value="MPP5_SH3"/>
</dbReference>
<feature type="region of interest" description="Disordered" evidence="6">
    <location>
        <begin position="818"/>
        <end position="844"/>
    </location>
</feature>
<dbReference type="InterPro" id="IPR004172">
    <property type="entry name" value="L27_dom"/>
</dbReference>
<dbReference type="SMART" id="SM00326">
    <property type="entry name" value="SH3"/>
    <property type="match status" value="1"/>
</dbReference>
<comment type="similarity">
    <text evidence="1">Belongs to the MAGUK family.</text>
</comment>
<feature type="compositionally biased region" description="Basic and acidic residues" evidence="6">
    <location>
        <begin position="386"/>
        <end position="396"/>
    </location>
</feature>
<feature type="domain" description="SH3" evidence="7">
    <location>
        <begin position="1343"/>
        <end position="1414"/>
    </location>
</feature>
<dbReference type="InterPro" id="IPR008145">
    <property type="entry name" value="GK/Ca_channel_bsu"/>
</dbReference>
<dbReference type="FunFam" id="3.30.63.10:FF:000002">
    <property type="entry name" value="Guanylate kinase 1"/>
    <property type="match status" value="1"/>
</dbReference>
<feature type="compositionally biased region" description="Basic and acidic residues" evidence="6">
    <location>
        <begin position="823"/>
        <end position="844"/>
    </location>
</feature>
<evidence type="ECO:0000313" key="11">
    <source>
        <dbReference type="Proteomes" id="UP000504618"/>
    </source>
</evidence>
<keyword evidence="3" id="KW-0677">Repeat</keyword>
<dbReference type="CDD" id="cd06798">
    <property type="entry name" value="PDZ_MPP5-like"/>
    <property type="match status" value="1"/>
</dbReference>
<feature type="compositionally biased region" description="Basic and acidic residues" evidence="6">
    <location>
        <begin position="1020"/>
        <end position="1034"/>
    </location>
</feature>
<feature type="domain" description="Guanylate kinase-like" evidence="8">
    <location>
        <begin position="1492"/>
        <end position="1672"/>
    </location>
</feature>